<reference evidence="1 2" key="1">
    <citation type="submission" date="2014-04" db="EMBL/GenBank/DDBJ databases">
        <authorList>
            <consortium name="DOE Joint Genome Institute"/>
            <person name="Kuo A."/>
            <person name="Kohler A."/>
            <person name="Costa M.D."/>
            <person name="Nagy L.G."/>
            <person name="Floudas D."/>
            <person name="Copeland A."/>
            <person name="Barry K.W."/>
            <person name="Cichocki N."/>
            <person name="Veneault-Fourrey C."/>
            <person name="LaButti K."/>
            <person name="Lindquist E.A."/>
            <person name="Lipzen A."/>
            <person name="Lundell T."/>
            <person name="Morin E."/>
            <person name="Murat C."/>
            <person name="Sun H."/>
            <person name="Tunlid A."/>
            <person name="Henrissat B."/>
            <person name="Grigoriev I.V."/>
            <person name="Hibbett D.S."/>
            <person name="Martin F."/>
            <person name="Nordberg H.P."/>
            <person name="Cantor M.N."/>
            <person name="Hua S.X."/>
        </authorList>
    </citation>
    <scope>NUCLEOTIDE SEQUENCE [LARGE SCALE GENOMIC DNA]</scope>
    <source>
        <strain evidence="1 2">441</strain>
    </source>
</reference>
<reference evidence="2" key="2">
    <citation type="submission" date="2015-01" db="EMBL/GenBank/DDBJ databases">
        <title>Evolutionary Origins and Diversification of the Mycorrhizal Mutualists.</title>
        <authorList>
            <consortium name="DOE Joint Genome Institute"/>
            <consortium name="Mycorrhizal Genomics Consortium"/>
            <person name="Kohler A."/>
            <person name="Kuo A."/>
            <person name="Nagy L.G."/>
            <person name="Floudas D."/>
            <person name="Copeland A."/>
            <person name="Barry K.W."/>
            <person name="Cichocki N."/>
            <person name="Veneault-Fourrey C."/>
            <person name="LaButti K."/>
            <person name="Lindquist E.A."/>
            <person name="Lipzen A."/>
            <person name="Lundell T."/>
            <person name="Morin E."/>
            <person name="Murat C."/>
            <person name="Riley R."/>
            <person name="Ohm R."/>
            <person name="Sun H."/>
            <person name="Tunlid A."/>
            <person name="Henrissat B."/>
            <person name="Grigoriev I.V."/>
            <person name="Hibbett D.S."/>
            <person name="Martin F."/>
        </authorList>
    </citation>
    <scope>NUCLEOTIDE SEQUENCE [LARGE SCALE GENOMIC DNA]</scope>
    <source>
        <strain evidence="2">441</strain>
    </source>
</reference>
<dbReference type="AlphaFoldDB" id="A0A0C9YL95"/>
<dbReference type="Proteomes" id="UP000054018">
    <property type="component" value="Unassembled WGS sequence"/>
</dbReference>
<feature type="non-terminal residue" evidence="1">
    <location>
        <position position="1"/>
    </location>
</feature>
<feature type="non-terminal residue" evidence="1">
    <location>
        <position position="132"/>
    </location>
</feature>
<sequence>AWTQVDVEMLLDYAEEIRYKAGDCMAFQEGHFNDLLASLPIQPNSHRKTTKNCHNKWESLKREYYVASTIARGSGLAYSTERGTNVVIEAGQLVMDELIETRPEAAQFQNKGFKYWDRMQQFVPRDKARGAN</sequence>
<dbReference type="OrthoDB" id="2677419at2759"/>
<evidence type="ECO:0000313" key="2">
    <source>
        <dbReference type="Proteomes" id="UP000054018"/>
    </source>
</evidence>
<gene>
    <name evidence="1" type="ORF">PISMIDRAFT_48551</name>
</gene>
<protein>
    <recommendedName>
        <fullName evidence="3">Myb-like domain-containing protein</fullName>
    </recommendedName>
</protein>
<accession>A0A0C9YL95</accession>
<organism evidence="1 2">
    <name type="scientific">Pisolithus microcarpus 441</name>
    <dbReference type="NCBI Taxonomy" id="765257"/>
    <lineage>
        <taxon>Eukaryota</taxon>
        <taxon>Fungi</taxon>
        <taxon>Dikarya</taxon>
        <taxon>Basidiomycota</taxon>
        <taxon>Agaricomycotina</taxon>
        <taxon>Agaricomycetes</taxon>
        <taxon>Agaricomycetidae</taxon>
        <taxon>Boletales</taxon>
        <taxon>Sclerodermatineae</taxon>
        <taxon>Pisolithaceae</taxon>
        <taxon>Pisolithus</taxon>
    </lineage>
</organism>
<dbReference type="EMBL" id="KN833931">
    <property type="protein sequence ID" value="KIK14594.1"/>
    <property type="molecule type" value="Genomic_DNA"/>
</dbReference>
<evidence type="ECO:0008006" key="3">
    <source>
        <dbReference type="Google" id="ProtNLM"/>
    </source>
</evidence>
<name>A0A0C9YL95_9AGAM</name>
<dbReference type="HOGENOM" id="CLU_082499_2_2_1"/>
<keyword evidence="2" id="KW-1185">Reference proteome</keyword>
<proteinExistence type="predicted"/>
<evidence type="ECO:0000313" key="1">
    <source>
        <dbReference type="EMBL" id="KIK14594.1"/>
    </source>
</evidence>